<dbReference type="AlphaFoldDB" id="A0A6L8W6N4"/>
<reference evidence="11 12" key="1">
    <citation type="submission" date="2019-12" db="EMBL/GenBank/DDBJ databases">
        <title>Snethiella sp. nov. sp. isolated from sea sand.</title>
        <authorList>
            <person name="Kim J."/>
            <person name="Jeong S.E."/>
            <person name="Jung H.S."/>
            <person name="Jeon C.O."/>
        </authorList>
    </citation>
    <scope>NUCLEOTIDE SEQUENCE [LARGE SCALE GENOMIC DNA]</scope>
    <source>
        <strain evidence="11 12">DP05</strain>
    </source>
</reference>
<dbReference type="GO" id="GO:0015740">
    <property type="term" value="P:C4-dicarboxylate transport"/>
    <property type="evidence" value="ECO:0007669"/>
    <property type="project" value="TreeGrafter"/>
</dbReference>
<evidence type="ECO:0000256" key="9">
    <source>
        <dbReference type="RuleBase" id="RU369079"/>
    </source>
</evidence>
<comment type="subunit">
    <text evidence="9">The complex comprises the extracytoplasmic solute receptor protein and the two transmembrane proteins.</text>
</comment>
<keyword evidence="3" id="KW-1003">Cell membrane</keyword>
<dbReference type="InterPro" id="IPR055348">
    <property type="entry name" value="DctQ"/>
</dbReference>
<keyword evidence="12" id="KW-1185">Reference proteome</keyword>
<accession>A0A6L8W6N4</accession>
<keyword evidence="6 9" id="KW-1133">Transmembrane helix</keyword>
<evidence type="ECO:0000256" key="3">
    <source>
        <dbReference type="ARBA" id="ARBA00022475"/>
    </source>
</evidence>
<keyword evidence="7 9" id="KW-0472">Membrane</keyword>
<evidence type="ECO:0000256" key="8">
    <source>
        <dbReference type="ARBA" id="ARBA00038436"/>
    </source>
</evidence>
<evidence type="ECO:0000313" key="11">
    <source>
        <dbReference type="EMBL" id="MZR30728.1"/>
    </source>
</evidence>
<evidence type="ECO:0000259" key="10">
    <source>
        <dbReference type="Pfam" id="PF04290"/>
    </source>
</evidence>
<sequence>MFLHIILEIILRNSFDTSTFVLDEFVGYAVASLAFLALGETFHKRALIEVTILKDNFSKRNRLFFELFSNLACSVIGSILFYYIGRSVINHFYRGTVSSSVAEVPQFIPEGLLLIGVFVFLLRVFESLWINISLLIVKEY</sequence>
<dbReference type="EMBL" id="WTUW01000002">
    <property type="protein sequence ID" value="MZR30728.1"/>
    <property type="molecule type" value="Genomic_DNA"/>
</dbReference>
<dbReference type="InterPro" id="IPR007387">
    <property type="entry name" value="TRAP_DctQ"/>
</dbReference>
<protein>
    <recommendedName>
        <fullName evidence="9">TRAP transporter small permease protein</fullName>
    </recommendedName>
</protein>
<keyword evidence="4 9" id="KW-0997">Cell inner membrane</keyword>
<comment type="caution">
    <text evidence="9">Lacks conserved residue(s) required for the propagation of feature annotation.</text>
</comment>
<comment type="caution">
    <text evidence="11">The sequence shown here is derived from an EMBL/GenBank/DDBJ whole genome shotgun (WGS) entry which is preliminary data.</text>
</comment>
<feature type="domain" description="Tripartite ATP-independent periplasmic transporters DctQ component" evidence="10">
    <location>
        <begin position="1"/>
        <end position="129"/>
    </location>
</feature>
<keyword evidence="5 9" id="KW-0812">Transmembrane</keyword>
<feature type="transmembrane region" description="Helical" evidence="9">
    <location>
        <begin position="25"/>
        <end position="42"/>
    </location>
</feature>
<evidence type="ECO:0000256" key="2">
    <source>
        <dbReference type="ARBA" id="ARBA00022448"/>
    </source>
</evidence>
<organism evidence="11 12">
    <name type="scientific">Sneathiella litorea</name>
    <dbReference type="NCBI Taxonomy" id="2606216"/>
    <lineage>
        <taxon>Bacteria</taxon>
        <taxon>Pseudomonadati</taxon>
        <taxon>Pseudomonadota</taxon>
        <taxon>Alphaproteobacteria</taxon>
        <taxon>Sneathiellales</taxon>
        <taxon>Sneathiellaceae</taxon>
        <taxon>Sneathiella</taxon>
    </lineage>
</organism>
<keyword evidence="2 9" id="KW-0813">Transport</keyword>
<dbReference type="GO" id="GO:0022857">
    <property type="term" value="F:transmembrane transporter activity"/>
    <property type="evidence" value="ECO:0007669"/>
    <property type="project" value="UniProtKB-UniRule"/>
</dbReference>
<evidence type="ECO:0000313" key="12">
    <source>
        <dbReference type="Proteomes" id="UP000476030"/>
    </source>
</evidence>
<dbReference type="PANTHER" id="PTHR35011">
    <property type="entry name" value="2,3-DIKETO-L-GULONATE TRAP TRANSPORTER SMALL PERMEASE PROTEIN YIAM"/>
    <property type="match status" value="1"/>
</dbReference>
<comment type="function">
    <text evidence="9">Part of the tripartite ATP-independent periplasmic (TRAP) transport system.</text>
</comment>
<proteinExistence type="inferred from homology"/>
<feature type="transmembrane region" description="Helical" evidence="9">
    <location>
        <begin position="63"/>
        <end position="84"/>
    </location>
</feature>
<evidence type="ECO:0000256" key="4">
    <source>
        <dbReference type="ARBA" id="ARBA00022519"/>
    </source>
</evidence>
<comment type="similarity">
    <text evidence="8 9">Belongs to the TRAP transporter small permease family.</text>
</comment>
<evidence type="ECO:0000256" key="5">
    <source>
        <dbReference type="ARBA" id="ARBA00022692"/>
    </source>
</evidence>
<feature type="transmembrane region" description="Helical" evidence="9">
    <location>
        <begin position="112"/>
        <end position="137"/>
    </location>
</feature>
<evidence type="ECO:0000256" key="1">
    <source>
        <dbReference type="ARBA" id="ARBA00004429"/>
    </source>
</evidence>
<dbReference type="GO" id="GO:0005886">
    <property type="term" value="C:plasma membrane"/>
    <property type="evidence" value="ECO:0007669"/>
    <property type="project" value="UniProtKB-SubCell"/>
</dbReference>
<dbReference type="Pfam" id="PF04290">
    <property type="entry name" value="DctQ"/>
    <property type="match status" value="1"/>
</dbReference>
<name>A0A6L8W6N4_9PROT</name>
<gene>
    <name evidence="11" type="ORF">GQE98_08780</name>
</gene>
<evidence type="ECO:0000256" key="6">
    <source>
        <dbReference type="ARBA" id="ARBA00022989"/>
    </source>
</evidence>
<dbReference type="PANTHER" id="PTHR35011:SF2">
    <property type="entry name" value="2,3-DIKETO-L-GULONATE TRAP TRANSPORTER SMALL PERMEASE PROTEIN YIAM"/>
    <property type="match status" value="1"/>
</dbReference>
<dbReference type="Proteomes" id="UP000476030">
    <property type="component" value="Unassembled WGS sequence"/>
</dbReference>
<evidence type="ECO:0000256" key="7">
    <source>
        <dbReference type="ARBA" id="ARBA00023136"/>
    </source>
</evidence>
<comment type="subcellular location">
    <subcellularLocation>
        <location evidence="1 9">Cell inner membrane</location>
        <topology evidence="1 9">Multi-pass membrane protein</topology>
    </subcellularLocation>
</comment>